<dbReference type="EMBL" id="QCYY01003233">
    <property type="protein sequence ID" value="ROT64562.1"/>
    <property type="molecule type" value="Genomic_DNA"/>
</dbReference>
<comment type="caution">
    <text evidence="1">The sequence shown here is derived from an EMBL/GenBank/DDBJ whole genome shotgun (WGS) entry which is preliminary data.</text>
</comment>
<name>A0A423SK35_PENVA</name>
<reference evidence="1 2" key="2">
    <citation type="submission" date="2019-01" db="EMBL/GenBank/DDBJ databases">
        <title>The decoding of complex shrimp genome reveals the adaptation for benthos swimmer, frequently molting mechanism and breeding impact on genome.</title>
        <authorList>
            <person name="Sun Y."/>
            <person name="Gao Y."/>
            <person name="Yu Y."/>
        </authorList>
    </citation>
    <scope>NUCLEOTIDE SEQUENCE [LARGE SCALE GENOMIC DNA]</scope>
    <source>
        <tissue evidence="1">Muscle</tissue>
    </source>
</reference>
<gene>
    <name evidence="1" type="ORF">C7M84_017496</name>
</gene>
<accession>A0A423SK35</accession>
<keyword evidence="2" id="KW-1185">Reference proteome</keyword>
<dbReference type="Proteomes" id="UP000283509">
    <property type="component" value="Unassembled WGS sequence"/>
</dbReference>
<sequence>MSFDLPTSLITTIAILCPCHHPPVHQLSITRGSLTQIHAVTLHLVVPCSIRASSVASVLAIRASSLHLVLAKSHRSCSCTLGSFAVRAVISVSTCLLAHSAPSSDACSCTFPPSSVTPWYIEQPTPFNLDPQHSTDPSSAHTAAITDSPQCAYWSFANPRRHQCTWVLAFRASSGCTSSLQFPAAISCIFLGNPRRHSCICPIAIPPRHQLHLSLPSAPSSVASGPCNPRRHQLHLVLAFRAVISCTWSFAFLLPSSVAPVASGSGPYAFRARHHCILSFAFRAPSSVALVLPSSVGHQLHLVLARCRHSVASGPLPSAPVISCTLAPCNPRRHQLHLVLAFRAVISCTWSLPSAPSIVAPGSGTVAGPAIRAVISCTWSSGFRPSSVAPGPCLPRRHQLHLVLCLPRRHQLHLVLAIRAFPRHQLHLVLCLPRRHQLHLVLCLPHRHQPVLAFRTSSVCTLVLAFRRSSVDLRSFAFRSLISCIAWSASPSRRHQLHLVLLQSAHRHAAALLHLVLPSHRHQFAILVAFAPSSVATCLATVISCTWSLLRAVISCTCPLPFRAVISASGPCLRPSSVASALFRPSSVASGPLLAPVRQALAVQLHRPLPSAPSSVAPVLAYPPSSSHLPPCLPRHHQFATCVLAIRAVIIAPVLQSRCHQLHLSLQSAPLHPLPPRRHSMTGLPSAPFIICIWSLQFRAYQLPLQSAPSSVASVLCIRPSSVHLFLAFRRRHQLHLFLAIRPSSAASVLAIRPPSSVHLVLASAPSSVASWILSISRSSAASGPCLRAVISCTCFLASPCHQLHLSLQSAPSSVAICPPPPSSVAPVLAIAPSSVAPGQLPHRHQLHPPCNPRLISAPVLAFRAVISCASLHPRHHSGLHLVLAFRTVISCIWSLQSAPSSVASGPCNPRRHQVASDQLQSLPSISCTWSFVNPLPSLSCTVRCLPAVIQLHLVLAIPRRHQLTPGPLPSAPSSVAVIRAVISCTWSLPSAPSSVAPGPCNPPVISCICPCNPRVISCTLACAVISCILAIRAVISCIWSLQSAPSSVAPGPCNPRRHQLHLVLAIRAVISCIWSLQSAPSSVASVLAIRPSSCIWSLQPRRHQSCPCNPPVIQLHLVLAIAPSSVASGPCNPSSVASASLQSARHQLHLVLAIRAVISCIWSLQSAPSSVAPGPCNPRRHQLHLVLAFRTVISSSLASASVASWSLQSRRLSCTWSFLPRRHQLHSLQSAPSSVAPGPLPSAPSSVAPGPCLPRRHQLHLVLAFRAVISCTWSLPSAPSIFVGLLLSLIGIAYVPFLTCPPPPLSP</sequence>
<reference evidence="1 2" key="1">
    <citation type="submission" date="2018-04" db="EMBL/GenBank/DDBJ databases">
        <authorList>
            <person name="Zhang X."/>
            <person name="Yuan J."/>
            <person name="Li F."/>
            <person name="Xiang J."/>
        </authorList>
    </citation>
    <scope>NUCLEOTIDE SEQUENCE [LARGE SCALE GENOMIC DNA]</scope>
    <source>
        <tissue evidence="1">Muscle</tissue>
    </source>
</reference>
<organism evidence="1 2">
    <name type="scientific">Penaeus vannamei</name>
    <name type="common">Whiteleg shrimp</name>
    <name type="synonym">Litopenaeus vannamei</name>
    <dbReference type="NCBI Taxonomy" id="6689"/>
    <lineage>
        <taxon>Eukaryota</taxon>
        <taxon>Metazoa</taxon>
        <taxon>Ecdysozoa</taxon>
        <taxon>Arthropoda</taxon>
        <taxon>Crustacea</taxon>
        <taxon>Multicrustacea</taxon>
        <taxon>Malacostraca</taxon>
        <taxon>Eumalacostraca</taxon>
        <taxon>Eucarida</taxon>
        <taxon>Decapoda</taxon>
        <taxon>Dendrobranchiata</taxon>
        <taxon>Penaeoidea</taxon>
        <taxon>Penaeidae</taxon>
        <taxon>Penaeus</taxon>
    </lineage>
</organism>
<evidence type="ECO:0000313" key="2">
    <source>
        <dbReference type="Proteomes" id="UP000283509"/>
    </source>
</evidence>
<evidence type="ECO:0000313" key="1">
    <source>
        <dbReference type="EMBL" id="ROT64562.1"/>
    </source>
</evidence>
<protein>
    <submittedName>
        <fullName evidence="1">Uncharacterized protein</fullName>
    </submittedName>
</protein>
<proteinExistence type="predicted"/>